<reference evidence="2" key="1">
    <citation type="submission" date="2021-06" db="EMBL/GenBank/DDBJ databases">
        <authorList>
            <person name="Kallberg Y."/>
            <person name="Tangrot J."/>
            <person name="Rosling A."/>
        </authorList>
    </citation>
    <scope>NUCLEOTIDE SEQUENCE</scope>
    <source>
        <strain evidence="2">MT106</strain>
    </source>
</reference>
<accession>A0A9N9C0Q0</accession>
<keyword evidence="3" id="KW-1185">Reference proteome</keyword>
<name>A0A9N9C0Q0_9GLOM</name>
<dbReference type="Proteomes" id="UP000789831">
    <property type="component" value="Unassembled WGS sequence"/>
</dbReference>
<feature type="compositionally biased region" description="Polar residues" evidence="1">
    <location>
        <begin position="15"/>
        <end position="28"/>
    </location>
</feature>
<evidence type="ECO:0000256" key="1">
    <source>
        <dbReference type="SAM" id="MobiDB-lite"/>
    </source>
</evidence>
<organism evidence="2 3">
    <name type="scientific">Ambispora gerdemannii</name>
    <dbReference type="NCBI Taxonomy" id="144530"/>
    <lineage>
        <taxon>Eukaryota</taxon>
        <taxon>Fungi</taxon>
        <taxon>Fungi incertae sedis</taxon>
        <taxon>Mucoromycota</taxon>
        <taxon>Glomeromycotina</taxon>
        <taxon>Glomeromycetes</taxon>
        <taxon>Archaeosporales</taxon>
        <taxon>Ambisporaceae</taxon>
        <taxon>Ambispora</taxon>
    </lineage>
</organism>
<feature type="region of interest" description="Disordered" evidence="1">
    <location>
        <begin position="1"/>
        <end position="35"/>
    </location>
</feature>
<proteinExistence type="predicted"/>
<dbReference type="AlphaFoldDB" id="A0A9N9C0Q0"/>
<sequence>MSQISSESDKELQIENFSSENTSFTSPQLGIPENYPPRPHLLDACVVYSKRSHRNPCQWYRDSETYKISKYMLQKNSQNVRNGGIGATLGIVNTDPLVSNATRYLVDRATSSIKRASDSATEDSDSIEKVLNKNPTILSKAPSTSTSQDTLSEEDVDFIPLYNKISSAEARNDSSSQAVLKFYYDFGKG</sequence>
<gene>
    <name evidence="2" type="ORF">AGERDE_LOCUS8195</name>
</gene>
<comment type="caution">
    <text evidence="2">The sequence shown here is derived from an EMBL/GenBank/DDBJ whole genome shotgun (WGS) entry which is preliminary data.</text>
</comment>
<dbReference type="EMBL" id="CAJVPL010001671">
    <property type="protein sequence ID" value="CAG8582503.1"/>
    <property type="molecule type" value="Genomic_DNA"/>
</dbReference>
<evidence type="ECO:0000313" key="3">
    <source>
        <dbReference type="Proteomes" id="UP000789831"/>
    </source>
</evidence>
<evidence type="ECO:0000313" key="2">
    <source>
        <dbReference type="EMBL" id="CAG8582503.1"/>
    </source>
</evidence>
<protein>
    <submittedName>
        <fullName evidence="2">12569_t:CDS:1</fullName>
    </submittedName>
</protein>